<gene>
    <name evidence="2" type="ORF">JF922_26135</name>
</gene>
<feature type="domain" description="Transcription regulator PadR N-terminal" evidence="1">
    <location>
        <begin position="4"/>
        <end position="78"/>
    </location>
</feature>
<dbReference type="EMBL" id="JAEKNR010000250">
    <property type="protein sequence ID" value="MBJ7601543.1"/>
    <property type="molecule type" value="Genomic_DNA"/>
</dbReference>
<reference evidence="2" key="1">
    <citation type="submission" date="2020-10" db="EMBL/GenBank/DDBJ databases">
        <title>Ca. Dormibacterota MAGs.</title>
        <authorList>
            <person name="Montgomery K."/>
        </authorList>
    </citation>
    <scope>NUCLEOTIDE SEQUENCE [LARGE SCALE GENOMIC DNA]</scope>
    <source>
        <strain evidence="2">SC8812_S17_10</strain>
    </source>
</reference>
<dbReference type="PANTHER" id="PTHR33169:SF14">
    <property type="entry name" value="TRANSCRIPTIONAL REGULATOR RV3488"/>
    <property type="match status" value="1"/>
</dbReference>
<dbReference type="InterPro" id="IPR036390">
    <property type="entry name" value="WH_DNA-bd_sf"/>
</dbReference>
<evidence type="ECO:0000313" key="2">
    <source>
        <dbReference type="EMBL" id="MBJ7601543.1"/>
    </source>
</evidence>
<dbReference type="AlphaFoldDB" id="A0A934KEL3"/>
<name>A0A934KEL3_9BACT</name>
<comment type="caution">
    <text evidence="2">The sequence shown here is derived from an EMBL/GenBank/DDBJ whole genome shotgun (WGS) entry which is preliminary data.</text>
</comment>
<organism evidence="2 3">
    <name type="scientific">Candidatus Nephthysia bennettiae</name>
    <dbReference type="NCBI Taxonomy" id="3127016"/>
    <lineage>
        <taxon>Bacteria</taxon>
        <taxon>Bacillati</taxon>
        <taxon>Candidatus Dormiibacterota</taxon>
        <taxon>Candidatus Dormibacteria</taxon>
        <taxon>Candidatus Dormibacterales</taxon>
        <taxon>Candidatus Dormibacteraceae</taxon>
        <taxon>Candidatus Nephthysia</taxon>
    </lineage>
</organism>
<dbReference type="Gene3D" id="1.10.10.10">
    <property type="entry name" value="Winged helix-like DNA-binding domain superfamily/Winged helix DNA-binding domain"/>
    <property type="match status" value="1"/>
</dbReference>
<keyword evidence="3" id="KW-1185">Reference proteome</keyword>
<dbReference type="Pfam" id="PF03551">
    <property type="entry name" value="PadR"/>
    <property type="match status" value="1"/>
</dbReference>
<dbReference type="InterPro" id="IPR036388">
    <property type="entry name" value="WH-like_DNA-bd_sf"/>
</dbReference>
<accession>A0A934KEL3</accession>
<dbReference type="InterPro" id="IPR052509">
    <property type="entry name" value="Metal_resp_DNA-bind_regulator"/>
</dbReference>
<dbReference type="SUPFAM" id="SSF46785">
    <property type="entry name" value="Winged helix' DNA-binding domain"/>
    <property type="match status" value="1"/>
</dbReference>
<sequence>MPSILLLLTKGPAHGYELLNELPAIFPRSGPPPDAGAFYRTLRALEEEGSLRSSWAHPSSGPSRRVYELTERGRLELERSAAQMAGDLEHLQRFLAAYEAAGARVPNVPPQRRRR</sequence>
<proteinExistence type="predicted"/>
<dbReference type="Proteomes" id="UP000612893">
    <property type="component" value="Unassembled WGS sequence"/>
</dbReference>
<dbReference type="PANTHER" id="PTHR33169">
    <property type="entry name" value="PADR-FAMILY TRANSCRIPTIONAL REGULATOR"/>
    <property type="match status" value="1"/>
</dbReference>
<protein>
    <submittedName>
        <fullName evidence="2">Helix-turn-helix transcriptional regulator</fullName>
    </submittedName>
</protein>
<evidence type="ECO:0000259" key="1">
    <source>
        <dbReference type="Pfam" id="PF03551"/>
    </source>
</evidence>
<evidence type="ECO:0000313" key="3">
    <source>
        <dbReference type="Proteomes" id="UP000612893"/>
    </source>
</evidence>
<dbReference type="InterPro" id="IPR005149">
    <property type="entry name" value="Tscrpt_reg_PadR_N"/>
</dbReference>